<accession>A0AAV6H4A6</accession>
<dbReference type="AlphaFoldDB" id="A0AAV6H4A6"/>
<feature type="transmembrane region" description="Helical" evidence="16">
    <location>
        <begin position="362"/>
        <end position="384"/>
    </location>
</feature>
<feature type="transmembrane region" description="Helical" evidence="16">
    <location>
        <begin position="211"/>
        <end position="232"/>
    </location>
</feature>
<evidence type="ECO:0000256" key="5">
    <source>
        <dbReference type="ARBA" id="ARBA00015973"/>
    </source>
</evidence>
<dbReference type="NCBIfam" id="TIGR00879">
    <property type="entry name" value="SP"/>
    <property type="match status" value="1"/>
</dbReference>
<dbReference type="Pfam" id="PF00083">
    <property type="entry name" value="Sugar_tr"/>
    <property type="match status" value="1"/>
</dbReference>
<dbReference type="Gene3D" id="1.20.1250.20">
    <property type="entry name" value="MFS general substrate transporter like domains"/>
    <property type="match status" value="1"/>
</dbReference>
<evidence type="ECO:0000256" key="10">
    <source>
        <dbReference type="ARBA" id="ARBA00022989"/>
    </source>
</evidence>
<feature type="transmembrane region" description="Helical" evidence="16">
    <location>
        <begin position="458"/>
        <end position="479"/>
    </location>
</feature>
<feature type="transmembrane region" description="Helical" evidence="16">
    <location>
        <begin position="181"/>
        <end position="205"/>
    </location>
</feature>
<evidence type="ECO:0000256" key="9">
    <source>
        <dbReference type="ARBA" id="ARBA00022692"/>
    </source>
</evidence>
<evidence type="ECO:0000256" key="16">
    <source>
        <dbReference type="SAM" id="Phobius"/>
    </source>
</evidence>
<feature type="transmembrane region" description="Helical" evidence="16">
    <location>
        <begin position="147"/>
        <end position="169"/>
    </location>
</feature>
<feature type="transmembrane region" description="Helical" evidence="16">
    <location>
        <begin position="32"/>
        <end position="53"/>
    </location>
</feature>
<evidence type="ECO:0000313" key="18">
    <source>
        <dbReference type="EMBL" id="KAG5281970.1"/>
    </source>
</evidence>
<dbReference type="PANTHER" id="PTHR23503:SF32">
    <property type="entry name" value="SOLUTE CARRIER FAMILY 2, FACILITATED GLUCOSE TRANSPORTER MEMBER 5"/>
    <property type="match status" value="1"/>
</dbReference>
<keyword evidence="7" id="KW-1003">Cell membrane</keyword>
<dbReference type="PRINTS" id="PR00171">
    <property type="entry name" value="SUGRTRNSPORT"/>
</dbReference>
<reference evidence="18" key="1">
    <citation type="submission" date="2020-10" db="EMBL/GenBank/DDBJ databases">
        <title>Chromosome-scale genome assembly of the Allis shad, Alosa alosa.</title>
        <authorList>
            <person name="Margot Z."/>
            <person name="Christophe K."/>
            <person name="Cabau C."/>
            <person name="Louis A."/>
            <person name="Berthelot C."/>
            <person name="Parey E."/>
            <person name="Roest Crollius H."/>
            <person name="Montfort J."/>
            <person name="Robinson-Rechavi M."/>
            <person name="Bucao C."/>
            <person name="Bouchez O."/>
            <person name="Gislard M."/>
            <person name="Lluch J."/>
            <person name="Milhes M."/>
            <person name="Lampietro C."/>
            <person name="Lopez Roques C."/>
            <person name="Donnadieu C."/>
            <person name="Braasch I."/>
            <person name="Desvignes T."/>
            <person name="Postlethwait J."/>
            <person name="Bobe J."/>
            <person name="Guiguen Y."/>
        </authorList>
    </citation>
    <scope>NUCLEOTIDE SEQUENCE</scope>
    <source>
        <strain evidence="18">M-15738</strain>
        <tissue evidence="18">Blood</tissue>
    </source>
</reference>
<dbReference type="EMBL" id="JADWDJ010000004">
    <property type="protein sequence ID" value="KAG5281970.1"/>
    <property type="molecule type" value="Genomic_DNA"/>
</dbReference>
<dbReference type="FunFam" id="1.20.1250.20:FF:001511">
    <property type="entry name" value="Solute carrier family 2, facilitated glucose transporter member 5"/>
    <property type="match status" value="1"/>
</dbReference>
<proteinExistence type="inferred from homology"/>
<feature type="domain" description="Major facilitator superfamily (MFS) profile" evidence="17">
    <location>
        <begin position="40"/>
        <end position="483"/>
    </location>
</feature>
<dbReference type="SUPFAM" id="SSF103473">
    <property type="entry name" value="MFS general substrate transporter"/>
    <property type="match status" value="1"/>
</dbReference>
<feature type="transmembrane region" description="Helical" evidence="16">
    <location>
        <begin position="390"/>
        <end position="408"/>
    </location>
</feature>
<evidence type="ECO:0000313" key="19">
    <source>
        <dbReference type="Proteomes" id="UP000823561"/>
    </source>
</evidence>
<dbReference type="GO" id="GO:0055056">
    <property type="term" value="F:D-glucose transmembrane transporter activity"/>
    <property type="evidence" value="ECO:0007669"/>
    <property type="project" value="TreeGrafter"/>
</dbReference>
<dbReference type="InterPro" id="IPR020846">
    <property type="entry name" value="MFS_dom"/>
</dbReference>
<feature type="transmembrane region" description="Helical" evidence="16">
    <location>
        <begin position="429"/>
        <end position="452"/>
    </location>
</feature>
<dbReference type="GO" id="GO:1990539">
    <property type="term" value="P:fructose import across plasma membrane"/>
    <property type="evidence" value="ECO:0007669"/>
    <property type="project" value="UniProtKB-ARBA"/>
</dbReference>
<evidence type="ECO:0000256" key="15">
    <source>
        <dbReference type="SAM" id="MobiDB-lite"/>
    </source>
</evidence>
<evidence type="ECO:0000256" key="2">
    <source>
        <dbReference type="ARBA" id="ARBA00004135"/>
    </source>
</evidence>
<comment type="similarity">
    <text evidence="4">Belongs to the major facilitator superfamily. Sugar transporter (TC 2.A.1.1) family. Glucose transporter subfamily.</text>
</comment>
<evidence type="ECO:0000256" key="4">
    <source>
        <dbReference type="ARBA" id="ARBA00007004"/>
    </source>
</evidence>
<keyword evidence="10 16" id="KW-1133">Transmembrane helix</keyword>
<keyword evidence="6 14" id="KW-0813">Transport</keyword>
<evidence type="ECO:0000256" key="1">
    <source>
        <dbReference type="ARBA" id="ARBA00000590"/>
    </source>
</evidence>
<feature type="transmembrane region" description="Helical" evidence="16">
    <location>
        <begin position="121"/>
        <end position="141"/>
    </location>
</feature>
<comment type="subcellular location">
    <subcellularLocation>
        <location evidence="2">Cell membrane</location>
        <location evidence="2">Sarcolemma</location>
    </subcellularLocation>
    <subcellularLocation>
        <location evidence="3">Cell membrane</location>
        <topology evidence="3">Multi-pass membrane protein</topology>
    </subcellularLocation>
</comment>
<dbReference type="InterPro" id="IPR003663">
    <property type="entry name" value="Sugar/inositol_transpt"/>
</dbReference>
<evidence type="ECO:0000256" key="3">
    <source>
        <dbReference type="ARBA" id="ARBA00004651"/>
    </source>
</evidence>
<gene>
    <name evidence="18" type="ORF">AALO_G00050790</name>
</gene>
<comment type="catalytic activity">
    <reaction evidence="1">
        <text>D-fructose(out) = D-fructose(in)</text>
        <dbReference type="Rhea" id="RHEA:60372"/>
        <dbReference type="ChEBI" id="CHEBI:37721"/>
    </reaction>
</comment>
<keyword evidence="8" id="KW-0762">Sugar transport</keyword>
<keyword evidence="19" id="KW-1185">Reference proteome</keyword>
<dbReference type="InterPro" id="IPR005828">
    <property type="entry name" value="MFS_sugar_transport-like"/>
</dbReference>
<evidence type="ECO:0000259" key="17">
    <source>
        <dbReference type="PROSITE" id="PS50850"/>
    </source>
</evidence>
<dbReference type="PROSITE" id="PS50850">
    <property type="entry name" value="MFS"/>
    <property type="match status" value="1"/>
</dbReference>
<feature type="region of interest" description="Disordered" evidence="15">
    <location>
        <begin position="507"/>
        <end position="529"/>
    </location>
</feature>
<evidence type="ECO:0000256" key="8">
    <source>
        <dbReference type="ARBA" id="ARBA00022597"/>
    </source>
</evidence>
<keyword evidence="9 16" id="KW-0812">Transmembrane</keyword>
<organism evidence="18 19">
    <name type="scientific">Alosa alosa</name>
    <name type="common">allis shad</name>
    <dbReference type="NCBI Taxonomy" id="278164"/>
    <lineage>
        <taxon>Eukaryota</taxon>
        <taxon>Metazoa</taxon>
        <taxon>Chordata</taxon>
        <taxon>Craniata</taxon>
        <taxon>Vertebrata</taxon>
        <taxon>Euteleostomi</taxon>
        <taxon>Actinopterygii</taxon>
        <taxon>Neopterygii</taxon>
        <taxon>Teleostei</taxon>
        <taxon>Clupei</taxon>
        <taxon>Clupeiformes</taxon>
        <taxon>Clupeoidei</taxon>
        <taxon>Clupeidae</taxon>
        <taxon>Alosa</taxon>
    </lineage>
</organism>
<dbReference type="GO" id="GO:0046323">
    <property type="term" value="P:D-glucose import"/>
    <property type="evidence" value="ECO:0007669"/>
    <property type="project" value="TreeGrafter"/>
</dbReference>
<dbReference type="InterPro" id="IPR045263">
    <property type="entry name" value="GLUT"/>
</dbReference>
<dbReference type="Proteomes" id="UP000823561">
    <property type="component" value="Chromosome 4"/>
</dbReference>
<feature type="transmembrane region" description="Helical" evidence="16">
    <location>
        <begin position="333"/>
        <end position="355"/>
    </location>
</feature>
<dbReference type="GO" id="GO:0042383">
    <property type="term" value="C:sarcolemma"/>
    <property type="evidence" value="ECO:0007669"/>
    <property type="project" value="UniProtKB-SubCell"/>
</dbReference>
<protein>
    <recommendedName>
        <fullName evidence="5">Solute carrier family 2, facilitated glucose transporter member 5</fullName>
    </recommendedName>
    <alternativeName>
        <fullName evidence="13">Fructose transporter</fullName>
    </alternativeName>
    <alternativeName>
        <fullName evidence="12">Glucose transporter type 5, small intestine</fullName>
    </alternativeName>
</protein>
<dbReference type="GO" id="GO:0005353">
    <property type="term" value="F:fructose transmembrane transporter activity"/>
    <property type="evidence" value="ECO:0007669"/>
    <property type="project" value="UniProtKB-ARBA"/>
</dbReference>
<keyword evidence="11 16" id="KW-0472">Membrane</keyword>
<name>A0AAV6H4A6_9TELE</name>
<evidence type="ECO:0000256" key="11">
    <source>
        <dbReference type="ARBA" id="ARBA00023136"/>
    </source>
</evidence>
<evidence type="ECO:0000256" key="7">
    <source>
        <dbReference type="ARBA" id="ARBA00022475"/>
    </source>
</evidence>
<evidence type="ECO:0000256" key="13">
    <source>
        <dbReference type="ARBA" id="ARBA00031099"/>
    </source>
</evidence>
<dbReference type="PANTHER" id="PTHR23503">
    <property type="entry name" value="SOLUTE CARRIER FAMILY 2"/>
    <property type="match status" value="1"/>
</dbReference>
<evidence type="ECO:0000256" key="12">
    <source>
        <dbReference type="ARBA" id="ARBA00029961"/>
    </source>
</evidence>
<dbReference type="InterPro" id="IPR036259">
    <property type="entry name" value="MFS_trans_sf"/>
</dbReference>
<comment type="caution">
    <text evidence="18">The sequence shown here is derived from an EMBL/GenBank/DDBJ whole genome shotgun (WGS) entry which is preliminary data.</text>
</comment>
<dbReference type="PROSITE" id="PS00217">
    <property type="entry name" value="SUGAR_TRANSPORT_2"/>
    <property type="match status" value="1"/>
</dbReference>
<dbReference type="InterPro" id="IPR005829">
    <property type="entry name" value="Sugar_transporter_CS"/>
</dbReference>
<dbReference type="CDD" id="cd17432">
    <property type="entry name" value="MFS_GLUT_Class2"/>
    <property type="match status" value="1"/>
</dbReference>
<sequence>MRSCFLLDSKSRERRLGNIEKMQETAERKGRLTLVLALATLVSTFGSSFQYGYNVAVVNSPSKYMQVFYRIAYQTRYGNAMDDSLVTLLWSLTVSMYPLGGFFGSLMVGPLVNKLGRKGTLLFNNIFSIVPAIMMGVSELARSYEMIIIARFVVGICAGISSNVVPMYLGELSPKNLRGAIGIVPQLFITIGILTAQVFGIRSILGNLEDWPIMLALTGVPAVLELLLLPFFPESPRYLLIQKGDEDAARKALQLVRGWDDVDEELMEMHLEDQSEKAEGRLSVLNLLSFHSLRWQLISVIAMNMGQQLSGVNAIYYYADSIFLSAGVKLNDIQYVTVGTGSVNVFMTIAAVFIVEASGRRILLLLGFAICCAACFVLTIALNFQDSVNWMPYVSIACVIIYVIGHAIGPSPIPYVITTEIFRQSSRPAAFMVAGSVHWLSNFTVGLVFPYLENGLGQFSFVIFGVICLFTLIYIWVLIPETKNKTFLEISQLFAKRNNVKIMVEETESKTKDQDGEHCQEEEVKATSF</sequence>
<dbReference type="GO" id="GO:0070837">
    <property type="term" value="P:dehydroascorbic acid transport"/>
    <property type="evidence" value="ECO:0007669"/>
    <property type="project" value="TreeGrafter"/>
</dbReference>
<evidence type="ECO:0000256" key="6">
    <source>
        <dbReference type="ARBA" id="ARBA00022448"/>
    </source>
</evidence>
<evidence type="ECO:0000256" key="14">
    <source>
        <dbReference type="RuleBase" id="RU003346"/>
    </source>
</evidence>
<feature type="transmembrane region" description="Helical" evidence="16">
    <location>
        <begin position="88"/>
        <end position="109"/>
    </location>
</feature>